<dbReference type="CDD" id="cd02440">
    <property type="entry name" value="AdoMet_MTases"/>
    <property type="match status" value="1"/>
</dbReference>
<evidence type="ECO:0000313" key="2">
    <source>
        <dbReference type="EMBL" id="MEX0405822.1"/>
    </source>
</evidence>
<dbReference type="RefSeq" id="WP_367953699.1">
    <property type="nucleotide sequence ID" value="NZ_JBDPGJ010000002.1"/>
</dbReference>
<dbReference type="EMBL" id="JBDPGJ010000002">
    <property type="protein sequence ID" value="MEX0405822.1"/>
    <property type="molecule type" value="Genomic_DNA"/>
</dbReference>
<keyword evidence="2" id="KW-0489">Methyltransferase</keyword>
<dbReference type="SUPFAM" id="SSF53335">
    <property type="entry name" value="S-adenosyl-L-methionine-dependent methyltransferases"/>
    <property type="match status" value="1"/>
</dbReference>
<reference evidence="2 3" key="1">
    <citation type="submission" date="2024-05" db="EMBL/GenBank/DDBJ databases">
        <authorList>
            <person name="Jiang F."/>
        </authorList>
    </citation>
    <scope>NUCLEOTIDE SEQUENCE [LARGE SCALE GENOMIC DNA]</scope>
    <source>
        <strain evidence="2 3">LZ166</strain>
    </source>
</reference>
<dbReference type="Gene3D" id="3.40.50.150">
    <property type="entry name" value="Vaccinia Virus protein VP39"/>
    <property type="match status" value="1"/>
</dbReference>
<name>A0ABV3SGF7_9HYPH</name>
<sequence>MASGKPNSQYNVAKPDSLAIRLAHRQREVMFERWLRTCSVGPQDTILDVGVTSDTTYSSSNYLEAWYPQKSKIVACGIDDASFLEDMYPGMTFVKANGLDLPFEDGSFDVVHSSAVLEHVGSYENQMRFVRECARVCRRTFFLTTPNRWFPVEFHTSLPLVHWLPKSMFRGLLRRTSLGFFADEANLNLMTGRELAGIGKSLEGWSTTVETVSLGGLTSNIVLVGTRCT</sequence>
<dbReference type="PANTHER" id="PTHR43591:SF24">
    <property type="entry name" value="2-METHOXY-6-POLYPRENYL-1,4-BENZOQUINOL METHYLASE, MITOCHONDRIAL"/>
    <property type="match status" value="1"/>
</dbReference>
<dbReference type="Proteomes" id="UP001556692">
    <property type="component" value="Unassembled WGS sequence"/>
</dbReference>
<keyword evidence="2" id="KW-0808">Transferase</keyword>
<comment type="caution">
    <text evidence="2">The sequence shown here is derived from an EMBL/GenBank/DDBJ whole genome shotgun (WGS) entry which is preliminary data.</text>
</comment>
<keyword evidence="3" id="KW-1185">Reference proteome</keyword>
<dbReference type="Pfam" id="PF08241">
    <property type="entry name" value="Methyltransf_11"/>
    <property type="match status" value="1"/>
</dbReference>
<dbReference type="InterPro" id="IPR029063">
    <property type="entry name" value="SAM-dependent_MTases_sf"/>
</dbReference>
<protein>
    <submittedName>
        <fullName evidence="2">Methyltransferase domain-containing protein</fullName>
    </submittedName>
</protein>
<evidence type="ECO:0000313" key="3">
    <source>
        <dbReference type="Proteomes" id="UP001556692"/>
    </source>
</evidence>
<accession>A0ABV3SGF7</accession>
<dbReference type="GO" id="GO:0032259">
    <property type="term" value="P:methylation"/>
    <property type="evidence" value="ECO:0007669"/>
    <property type="project" value="UniProtKB-KW"/>
</dbReference>
<dbReference type="PANTHER" id="PTHR43591">
    <property type="entry name" value="METHYLTRANSFERASE"/>
    <property type="match status" value="1"/>
</dbReference>
<gene>
    <name evidence="2" type="ORF">ABGN05_09130</name>
</gene>
<evidence type="ECO:0000259" key="1">
    <source>
        <dbReference type="Pfam" id="PF08241"/>
    </source>
</evidence>
<organism evidence="2 3">
    <name type="scientific">Aquibium pacificus</name>
    <dbReference type="NCBI Taxonomy" id="3153579"/>
    <lineage>
        <taxon>Bacteria</taxon>
        <taxon>Pseudomonadati</taxon>
        <taxon>Pseudomonadota</taxon>
        <taxon>Alphaproteobacteria</taxon>
        <taxon>Hyphomicrobiales</taxon>
        <taxon>Phyllobacteriaceae</taxon>
        <taxon>Aquibium</taxon>
    </lineage>
</organism>
<dbReference type="GO" id="GO:0008168">
    <property type="term" value="F:methyltransferase activity"/>
    <property type="evidence" value="ECO:0007669"/>
    <property type="project" value="UniProtKB-KW"/>
</dbReference>
<dbReference type="InterPro" id="IPR013216">
    <property type="entry name" value="Methyltransf_11"/>
</dbReference>
<proteinExistence type="predicted"/>
<feature type="domain" description="Methyltransferase type 11" evidence="1">
    <location>
        <begin position="91"/>
        <end position="139"/>
    </location>
</feature>